<reference evidence="1 2" key="1">
    <citation type="submission" date="2018-06" db="EMBL/GenBank/DDBJ databases">
        <authorList>
            <consortium name="Pathogen Informatics"/>
            <person name="Doyle S."/>
        </authorList>
    </citation>
    <scope>NUCLEOTIDE SEQUENCE [LARGE SCALE GENOMIC DNA]</scope>
    <source>
        <strain evidence="1 2">NCTC13102</strain>
    </source>
</reference>
<gene>
    <name evidence="1" type="ORF">NCTC13102_02263</name>
</gene>
<evidence type="ECO:0000313" key="1">
    <source>
        <dbReference type="EMBL" id="SQC36456.1"/>
    </source>
</evidence>
<organism evidence="1 2">
    <name type="scientific">Helicobacter fennelliae</name>
    <dbReference type="NCBI Taxonomy" id="215"/>
    <lineage>
        <taxon>Bacteria</taxon>
        <taxon>Pseudomonadati</taxon>
        <taxon>Campylobacterota</taxon>
        <taxon>Epsilonproteobacteria</taxon>
        <taxon>Campylobacterales</taxon>
        <taxon>Helicobacteraceae</taxon>
        <taxon>Helicobacter</taxon>
    </lineage>
</organism>
<name>A0A2X3EFU4_9HELI</name>
<dbReference type="AlphaFoldDB" id="A0A2X3EFU4"/>
<dbReference type="Proteomes" id="UP000250166">
    <property type="component" value="Unassembled WGS sequence"/>
</dbReference>
<protein>
    <submittedName>
        <fullName evidence="1">Uncharacterized protein</fullName>
    </submittedName>
</protein>
<sequence>MVQQLLNIRIVKRQILSNNRKLLIKLYEDIYNKRVRGLENTDIISQCIFELNNSYWIHIAISTERWRKTKNKLKPEFLTKPKGTKYNLYNG</sequence>
<accession>A0A2X3EFU4</accession>
<evidence type="ECO:0000313" key="2">
    <source>
        <dbReference type="Proteomes" id="UP000250166"/>
    </source>
</evidence>
<dbReference type="EMBL" id="UAWL01000031">
    <property type="protein sequence ID" value="SQC36456.1"/>
    <property type="molecule type" value="Genomic_DNA"/>
</dbReference>
<proteinExistence type="predicted"/>